<dbReference type="AlphaFoldDB" id="A0A0N1PB05"/>
<dbReference type="Proteomes" id="UP000038009">
    <property type="component" value="Unassembled WGS sequence"/>
</dbReference>
<dbReference type="EMBL" id="LJSK01000537">
    <property type="protein sequence ID" value="KPI82793.1"/>
    <property type="molecule type" value="Genomic_DNA"/>
</dbReference>
<dbReference type="VEuPathDB" id="TriTrypDB:Lsey_0537_0010"/>
<comment type="caution">
    <text evidence="3">The sequence shown here is derived from an EMBL/GenBank/DDBJ whole genome shotgun (WGS) entry which is preliminary data.</text>
</comment>
<name>A0A0N1PB05_LEPSE</name>
<sequence>MLNAARRTVATTSSSSTPQFRRRSTPRRAHRQRAPLIASIPRRRSSIASRALVIADSLCMRTAPNSERRARMVAWWSSTSRRTLSLSFLSASITPLFMPLIWQFHSPSVTVCASAR</sequence>
<keyword evidence="4" id="KW-1185">Reference proteome</keyword>
<evidence type="ECO:0000256" key="2">
    <source>
        <dbReference type="SAM" id="Phobius"/>
    </source>
</evidence>
<feature type="compositionally biased region" description="Basic residues" evidence="1">
    <location>
        <begin position="20"/>
        <end position="32"/>
    </location>
</feature>
<evidence type="ECO:0000313" key="3">
    <source>
        <dbReference type="EMBL" id="KPI82793.1"/>
    </source>
</evidence>
<keyword evidence="2" id="KW-0812">Transmembrane</keyword>
<feature type="transmembrane region" description="Helical" evidence="2">
    <location>
        <begin position="84"/>
        <end position="102"/>
    </location>
</feature>
<proteinExistence type="predicted"/>
<gene>
    <name evidence="3" type="ORF">ABL78_8193</name>
</gene>
<feature type="region of interest" description="Disordered" evidence="1">
    <location>
        <begin position="1"/>
        <end position="32"/>
    </location>
</feature>
<reference evidence="3 4" key="1">
    <citation type="journal article" date="2015" name="PLoS Pathog.">
        <title>Leptomonas seymouri: Adaptations to the Dixenous Life Cycle Analyzed by Genome Sequencing, Transcriptome Profiling and Co-infection with Leishmania donovani.</title>
        <authorList>
            <person name="Kraeva N."/>
            <person name="Butenko A."/>
            <person name="Hlavacova J."/>
            <person name="Kostygov A."/>
            <person name="Myskova J."/>
            <person name="Grybchuk D."/>
            <person name="Lestinova T."/>
            <person name="Votypka J."/>
            <person name="Volf P."/>
            <person name="Opperdoes F."/>
            <person name="Flegontov P."/>
            <person name="Lukes J."/>
            <person name="Yurchenko V."/>
        </authorList>
    </citation>
    <scope>NUCLEOTIDE SEQUENCE [LARGE SCALE GENOMIC DNA]</scope>
    <source>
        <strain evidence="3 4">ATCC 30220</strain>
    </source>
</reference>
<feature type="compositionally biased region" description="Low complexity" evidence="1">
    <location>
        <begin position="1"/>
        <end position="17"/>
    </location>
</feature>
<protein>
    <submittedName>
        <fullName evidence="3">Uncharacterized protein</fullName>
    </submittedName>
</protein>
<accession>A0A0N1PB05</accession>
<keyword evidence="2" id="KW-1133">Transmembrane helix</keyword>
<evidence type="ECO:0000313" key="4">
    <source>
        <dbReference type="Proteomes" id="UP000038009"/>
    </source>
</evidence>
<organism evidence="3 4">
    <name type="scientific">Leptomonas seymouri</name>
    <dbReference type="NCBI Taxonomy" id="5684"/>
    <lineage>
        <taxon>Eukaryota</taxon>
        <taxon>Discoba</taxon>
        <taxon>Euglenozoa</taxon>
        <taxon>Kinetoplastea</taxon>
        <taxon>Metakinetoplastina</taxon>
        <taxon>Trypanosomatida</taxon>
        <taxon>Trypanosomatidae</taxon>
        <taxon>Leishmaniinae</taxon>
        <taxon>Leptomonas</taxon>
    </lineage>
</organism>
<keyword evidence="2" id="KW-0472">Membrane</keyword>
<evidence type="ECO:0000256" key="1">
    <source>
        <dbReference type="SAM" id="MobiDB-lite"/>
    </source>
</evidence>